<feature type="transmembrane region" description="Helical" evidence="2">
    <location>
        <begin position="43"/>
        <end position="63"/>
    </location>
</feature>
<keyword evidence="4" id="KW-1185">Reference proteome</keyword>
<evidence type="ECO:0000256" key="2">
    <source>
        <dbReference type="SAM" id="Phobius"/>
    </source>
</evidence>
<feature type="region of interest" description="Disordered" evidence="1">
    <location>
        <begin position="1"/>
        <end position="24"/>
    </location>
</feature>
<reference evidence="3" key="1">
    <citation type="journal article" date="2020" name="G3 (Bethesda)">
        <title>High-Quality Assemblies for Three Invasive Social Wasps from the &lt;i&gt;Vespula&lt;/i&gt; Genus.</title>
        <authorList>
            <person name="Harrop T.W.R."/>
            <person name="Guhlin J."/>
            <person name="McLaughlin G.M."/>
            <person name="Permina E."/>
            <person name="Stockwell P."/>
            <person name="Gilligan J."/>
            <person name="Le Lec M.F."/>
            <person name="Gruber M.A.M."/>
            <person name="Quinn O."/>
            <person name="Lovegrove M."/>
            <person name="Duncan E.J."/>
            <person name="Remnant E.J."/>
            <person name="Van Eeckhoven J."/>
            <person name="Graham B."/>
            <person name="Knapp R.A."/>
            <person name="Langford K.W."/>
            <person name="Kronenberg Z."/>
            <person name="Press M.O."/>
            <person name="Eacker S.M."/>
            <person name="Wilson-Rankin E.E."/>
            <person name="Purcell J."/>
            <person name="Lester P.J."/>
            <person name="Dearden P.K."/>
        </authorList>
    </citation>
    <scope>NUCLEOTIDE SEQUENCE</scope>
    <source>
        <strain evidence="3">Volc-1</strain>
    </source>
</reference>
<sequence length="188" mass="20878">MPMSIDTATPPPQHCGATPPGNIRRIANRGVERKGGSSSAPPVVVVVAVVVAVVVVVIVVIVVRRRNQNVVGRENIFFVYKSRLREAYSSKPADGRDDSRVMLYVTTYSGEHACLLSGYILVHFMRRSEISDMQYEFAIRAYAANNKSRIHGSISFVALFFTDRIPTPNGLFREAEPVKDRKRKVESG</sequence>
<dbReference type="AlphaFoldDB" id="A0A834UC59"/>
<evidence type="ECO:0000313" key="3">
    <source>
        <dbReference type="EMBL" id="KAF7429612.1"/>
    </source>
</evidence>
<dbReference type="EMBL" id="JACSDY010000004">
    <property type="protein sequence ID" value="KAF7429612.1"/>
    <property type="molecule type" value="Genomic_DNA"/>
</dbReference>
<keyword evidence="2" id="KW-0812">Transmembrane</keyword>
<gene>
    <name evidence="3" type="ORF">H0235_006010</name>
</gene>
<evidence type="ECO:0000256" key="1">
    <source>
        <dbReference type="SAM" id="MobiDB-lite"/>
    </source>
</evidence>
<name>A0A834UC59_VESPE</name>
<organism evidence="3 4">
    <name type="scientific">Vespula pensylvanica</name>
    <name type="common">Western yellow jacket</name>
    <name type="synonym">Wasp</name>
    <dbReference type="NCBI Taxonomy" id="30213"/>
    <lineage>
        <taxon>Eukaryota</taxon>
        <taxon>Metazoa</taxon>
        <taxon>Ecdysozoa</taxon>
        <taxon>Arthropoda</taxon>
        <taxon>Hexapoda</taxon>
        <taxon>Insecta</taxon>
        <taxon>Pterygota</taxon>
        <taxon>Neoptera</taxon>
        <taxon>Endopterygota</taxon>
        <taxon>Hymenoptera</taxon>
        <taxon>Apocrita</taxon>
        <taxon>Aculeata</taxon>
        <taxon>Vespoidea</taxon>
        <taxon>Vespidae</taxon>
        <taxon>Vespinae</taxon>
        <taxon>Vespula</taxon>
    </lineage>
</organism>
<keyword evidence="2" id="KW-0472">Membrane</keyword>
<accession>A0A834UC59</accession>
<proteinExistence type="predicted"/>
<comment type="caution">
    <text evidence="3">The sequence shown here is derived from an EMBL/GenBank/DDBJ whole genome shotgun (WGS) entry which is preliminary data.</text>
</comment>
<keyword evidence="2" id="KW-1133">Transmembrane helix</keyword>
<dbReference type="Proteomes" id="UP000600918">
    <property type="component" value="Unassembled WGS sequence"/>
</dbReference>
<evidence type="ECO:0000313" key="4">
    <source>
        <dbReference type="Proteomes" id="UP000600918"/>
    </source>
</evidence>
<protein>
    <submittedName>
        <fullName evidence="3">Uncharacterized protein</fullName>
    </submittedName>
</protein>